<reference evidence="2" key="1">
    <citation type="submission" date="2022-11" db="UniProtKB">
        <authorList>
            <consortium name="WormBaseParasite"/>
        </authorList>
    </citation>
    <scope>IDENTIFICATION</scope>
</reference>
<dbReference type="Proteomes" id="UP000887565">
    <property type="component" value="Unplaced"/>
</dbReference>
<dbReference type="WBParaSite" id="nRc.2.0.1.t02843-RA">
    <property type="protein sequence ID" value="nRc.2.0.1.t02843-RA"/>
    <property type="gene ID" value="nRc.2.0.1.g02843"/>
</dbReference>
<sequence>MGDPSSGVNRLHRFRLTEIQVVQSESTARIERFCNDQFYGAENEKFHPRHHIPFHYSSNVNTAITVRVVAMPDNADAQKLTTNARNIESNTLVFSNSELKAVPSSVVAAFLGWEVGRPQKLRRRCAAHNNISQQLIDNQDLWQQEYNCND</sequence>
<keyword evidence="1" id="KW-1185">Reference proteome</keyword>
<proteinExistence type="predicted"/>
<organism evidence="1 2">
    <name type="scientific">Romanomermis culicivorax</name>
    <name type="common">Nematode worm</name>
    <dbReference type="NCBI Taxonomy" id="13658"/>
    <lineage>
        <taxon>Eukaryota</taxon>
        <taxon>Metazoa</taxon>
        <taxon>Ecdysozoa</taxon>
        <taxon>Nematoda</taxon>
        <taxon>Enoplea</taxon>
        <taxon>Dorylaimia</taxon>
        <taxon>Mermithida</taxon>
        <taxon>Mermithoidea</taxon>
        <taxon>Mermithidae</taxon>
        <taxon>Romanomermis</taxon>
    </lineage>
</organism>
<name>A0A915HLJ3_ROMCU</name>
<dbReference type="AlphaFoldDB" id="A0A915HLJ3"/>
<evidence type="ECO:0000313" key="2">
    <source>
        <dbReference type="WBParaSite" id="nRc.2.0.1.t02843-RA"/>
    </source>
</evidence>
<evidence type="ECO:0000313" key="1">
    <source>
        <dbReference type="Proteomes" id="UP000887565"/>
    </source>
</evidence>
<protein>
    <submittedName>
        <fullName evidence="2">Uncharacterized protein</fullName>
    </submittedName>
</protein>
<accession>A0A915HLJ3</accession>